<keyword evidence="3" id="KW-0472">Membrane</keyword>
<protein>
    <recommendedName>
        <fullName evidence="6">DUF5050 domain-containing protein</fullName>
    </recommendedName>
</protein>
<feature type="compositionally biased region" description="Acidic residues" evidence="2">
    <location>
        <begin position="296"/>
        <end position="307"/>
    </location>
</feature>
<evidence type="ECO:0000313" key="5">
    <source>
        <dbReference type="Proteomes" id="UP000745577"/>
    </source>
</evidence>
<dbReference type="SUPFAM" id="SSF101898">
    <property type="entry name" value="NHL repeat"/>
    <property type="match status" value="1"/>
</dbReference>
<comment type="caution">
    <text evidence="4">The sequence shown here is derived from an EMBL/GenBank/DDBJ whole genome shotgun (WGS) entry which is preliminary data.</text>
</comment>
<dbReference type="InterPro" id="IPR011042">
    <property type="entry name" value="6-blade_b-propeller_TolB-like"/>
</dbReference>
<reference evidence="4" key="1">
    <citation type="submission" date="2020-04" db="EMBL/GenBank/DDBJ databases">
        <authorList>
            <person name="Zhang T."/>
        </authorList>
    </citation>
    <scope>NUCLEOTIDE SEQUENCE</scope>
    <source>
        <strain evidence="4">HKST-UBA15</strain>
    </source>
</reference>
<dbReference type="EMBL" id="JAGQLL010000022">
    <property type="protein sequence ID" value="MCA9379981.1"/>
    <property type="molecule type" value="Genomic_DNA"/>
</dbReference>
<accession>A0A955L0Y4</accession>
<feature type="compositionally biased region" description="Polar residues" evidence="2">
    <location>
        <begin position="263"/>
        <end position="272"/>
    </location>
</feature>
<dbReference type="SUPFAM" id="SSF81606">
    <property type="entry name" value="PP2C-like"/>
    <property type="match status" value="1"/>
</dbReference>
<sequence length="748" mass="83838">MNESVSRKFYFSKEIQKGYLATVYNYKPRNENILARKGEVFAVLRLKSDPGFDLITAGGILLDYFHETYFEIQESSTLLALEKTVISSSKHLAKLIDNDNKVGKSGIEMDLLAMSIVDNVAYFVNAGSSSLKVLRQEELVDIKSALKDPSGEGLVEVASMELMPDDRLLISTDAVSKLLKKDQTEKMLKEFDIDEFPKKEKNSFEHALMIVGYKIGEEQEEPPTAIVNPDEDDKTLGELIASESEEVLVENEFVDEPIVTPETEPSSVNLEDSNVDEKLEADEQKDEDMDMQVSDEVTEETTDEVVEMDEKKPPTIKEEKTYKVLLTKLTNKLKLLPKRVKSSMNKTQPELVPTDKKPKQKMIIIVLVLFLLSGALYLGVRQAIKNNTEKVQTEEAQVSLEVLTQKVETLENLVAEIKLNDSTEKRQQGINEVALARAEIEKVKDFEQVKTEVEEFSKRVQSAEDYFNRIVAVSEDNKLVDVASFFPDAVLSDLAFSSTKIFLSDSGLGKIYSVNFDGTDLQEIVSDLKNPTSITVDTQGRVIFLDDSSENRIGIFDPETKTTKRLAGTSTARMGEVASLEFAEISGGRVYLINKTDKKVMYIEKTGDNYGLPASRFELAELASGKDIYIIDNKIYVLAEINQGIYRFLNGQDDSPELIGLPEGEDMNKSTGMFVDGTNIYFTDPENNRVAVFDKGVQTAKFKGQYKSRDAEMFGELLDVISVVAQDKIYTVDKSVLYELDLSGLNEL</sequence>
<feature type="coiled-coil region" evidence="1">
    <location>
        <begin position="393"/>
        <end position="420"/>
    </location>
</feature>
<dbReference type="InterPro" id="IPR036457">
    <property type="entry name" value="PPM-type-like_dom_sf"/>
</dbReference>
<evidence type="ECO:0000256" key="1">
    <source>
        <dbReference type="SAM" id="Coils"/>
    </source>
</evidence>
<evidence type="ECO:0000313" key="4">
    <source>
        <dbReference type="EMBL" id="MCA9379981.1"/>
    </source>
</evidence>
<name>A0A955L0Y4_9BACT</name>
<evidence type="ECO:0000256" key="2">
    <source>
        <dbReference type="SAM" id="MobiDB-lite"/>
    </source>
</evidence>
<keyword evidence="1" id="KW-0175">Coiled coil</keyword>
<keyword evidence="3" id="KW-1133">Transmembrane helix</keyword>
<proteinExistence type="predicted"/>
<feature type="region of interest" description="Disordered" evidence="2">
    <location>
        <begin position="258"/>
        <end position="311"/>
    </location>
</feature>
<evidence type="ECO:0000256" key="3">
    <source>
        <dbReference type="SAM" id="Phobius"/>
    </source>
</evidence>
<gene>
    <name evidence="4" type="ORF">KC675_02260</name>
</gene>
<dbReference type="Gene3D" id="2.120.10.30">
    <property type="entry name" value="TolB, C-terminal domain"/>
    <property type="match status" value="1"/>
</dbReference>
<dbReference type="AlphaFoldDB" id="A0A955L0Y4"/>
<keyword evidence="3" id="KW-0812">Transmembrane</keyword>
<feature type="transmembrane region" description="Helical" evidence="3">
    <location>
        <begin position="362"/>
        <end position="380"/>
    </location>
</feature>
<reference evidence="4" key="2">
    <citation type="journal article" date="2021" name="Microbiome">
        <title>Successional dynamics and alternative stable states in a saline activated sludge microbial community over 9 years.</title>
        <authorList>
            <person name="Wang Y."/>
            <person name="Ye J."/>
            <person name="Ju F."/>
            <person name="Liu L."/>
            <person name="Boyd J.A."/>
            <person name="Deng Y."/>
            <person name="Parks D.H."/>
            <person name="Jiang X."/>
            <person name="Yin X."/>
            <person name="Woodcroft B.J."/>
            <person name="Tyson G.W."/>
            <person name="Hugenholtz P."/>
            <person name="Polz M.F."/>
            <person name="Zhang T."/>
        </authorList>
    </citation>
    <scope>NUCLEOTIDE SEQUENCE</scope>
    <source>
        <strain evidence="4">HKST-UBA15</strain>
    </source>
</reference>
<dbReference type="Proteomes" id="UP000745577">
    <property type="component" value="Unassembled WGS sequence"/>
</dbReference>
<evidence type="ECO:0008006" key="6">
    <source>
        <dbReference type="Google" id="ProtNLM"/>
    </source>
</evidence>
<organism evidence="4 5">
    <name type="scientific">Candidatus Dojkabacteria bacterium</name>
    <dbReference type="NCBI Taxonomy" id="2099670"/>
    <lineage>
        <taxon>Bacteria</taxon>
        <taxon>Candidatus Dojkabacteria</taxon>
    </lineage>
</organism>